<dbReference type="Proteomes" id="UP000825935">
    <property type="component" value="Chromosome 33"/>
</dbReference>
<dbReference type="OrthoDB" id="10266026at2759"/>
<dbReference type="FunFam" id="2.60.120.920:FF:000043">
    <property type="entry name" value="Protein TRAUCO"/>
    <property type="match status" value="1"/>
</dbReference>
<accession>A0A8T2QRJ2</accession>
<feature type="compositionally biased region" description="Basic and acidic residues" evidence="3">
    <location>
        <begin position="161"/>
        <end position="176"/>
    </location>
</feature>
<dbReference type="InterPro" id="IPR003877">
    <property type="entry name" value="SPRY_dom"/>
</dbReference>
<evidence type="ECO:0000256" key="3">
    <source>
        <dbReference type="SAM" id="MobiDB-lite"/>
    </source>
</evidence>
<dbReference type="InterPro" id="IPR001870">
    <property type="entry name" value="B30.2/SPRY"/>
</dbReference>
<proteinExistence type="predicted"/>
<evidence type="ECO:0000259" key="4">
    <source>
        <dbReference type="PROSITE" id="PS50188"/>
    </source>
</evidence>
<keyword evidence="6" id="KW-1185">Reference proteome</keyword>
<dbReference type="AlphaFoldDB" id="A0A8T2QRJ2"/>
<gene>
    <name evidence="5" type="ORF">KP509_33G062900</name>
</gene>
<dbReference type="SUPFAM" id="SSF49899">
    <property type="entry name" value="Concanavalin A-like lectins/glucanases"/>
    <property type="match status" value="1"/>
</dbReference>
<keyword evidence="2" id="KW-0539">Nucleus</keyword>
<sequence>MHFRIPICKDLFWSRMLSPSIFEAMFNFISNMQESTAVPRVSEAAGFVNRTSRQSTVGSQDGCETEGNSRNTCMRGESALCTDTPFCNLSAHFEGASSARLGDSCLQAQLESMGPCYLGDVSFTAQYEKSFQKQNAPRETSPDGVNKEKHTTSLTFPNIDVDQKRKQCNISEKDQDLSVGKKPRKKTVNIWAKSSSRKGGKKNSKNCSQSASRNAVFQTAAKEDYVCITYANRHQEKIEDGPHLPVVLSKYHKAEKIELSDDRLSACNAKGYRMVRATRGVVEGAWYFEIVVKMLGPSGHTRLGWSTQEGEIEAPVGFDNHSFAYRDLDGSKVHVALREPYGDPYAEGDVIGFYINLPNGAEFAPKPATVVSYRGHPYILEERKDPPKAVPGSEITFFKNGTCQGTAFKDLYAGRYFPAASMYTLPHDPKCIVKFHFGPDFMFPPVDIGNRPTPQPLAHAPHCGKDAFGLGCSLLSEYNATRTHQAEIVGKPRSSS</sequence>
<dbReference type="PANTHER" id="PTHR10598">
    <property type="entry name" value="SET1/ASH2 HISTONE METHYLTRANSFERASE COMPLEX SUBUNIT ASH2"/>
    <property type="match status" value="1"/>
</dbReference>
<dbReference type="SMART" id="SM00449">
    <property type="entry name" value="SPRY"/>
    <property type="match status" value="1"/>
</dbReference>
<reference evidence="5" key="1">
    <citation type="submission" date="2021-08" db="EMBL/GenBank/DDBJ databases">
        <title>WGS assembly of Ceratopteris richardii.</title>
        <authorList>
            <person name="Marchant D.B."/>
            <person name="Chen G."/>
            <person name="Jenkins J."/>
            <person name="Shu S."/>
            <person name="Leebens-Mack J."/>
            <person name="Grimwood J."/>
            <person name="Schmutz J."/>
            <person name="Soltis P."/>
            <person name="Soltis D."/>
            <person name="Chen Z.-H."/>
        </authorList>
    </citation>
    <scope>NUCLEOTIDE SEQUENCE</scope>
    <source>
        <strain evidence="5">Whitten #5841</strain>
        <tissue evidence="5">Leaf</tissue>
    </source>
</reference>
<dbReference type="Pfam" id="PF00622">
    <property type="entry name" value="SPRY"/>
    <property type="match status" value="1"/>
</dbReference>
<evidence type="ECO:0000256" key="2">
    <source>
        <dbReference type="ARBA" id="ARBA00023242"/>
    </source>
</evidence>
<name>A0A8T2QRJ2_CERRI</name>
<evidence type="ECO:0000313" key="5">
    <source>
        <dbReference type="EMBL" id="KAH7286200.1"/>
    </source>
</evidence>
<dbReference type="InterPro" id="IPR013320">
    <property type="entry name" value="ConA-like_dom_sf"/>
</dbReference>
<organism evidence="5 6">
    <name type="scientific">Ceratopteris richardii</name>
    <name type="common">Triangle waterfern</name>
    <dbReference type="NCBI Taxonomy" id="49495"/>
    <lineage>
        <taxon>Eukaryota</taxon>
        <taxon>Viridiplantae</taxon>
        <taxon>Streptophyta</taxon>
        <taxon>Embryophyta</taxon>
        <taxon>Tracheophyta</taxon>
        <taxon>Polypodiopsida</taxon>
        <taxon>Polypodiidae</taxon>
        <taxon>Polypodiales</taxon>
        <taxon>Pteridineae</taxon>
        <taxon>Pteridaceae</taxon>
        <taxon>Parkerioideae</taxon>
        <taxon>Ceratopteris</taxon>
    </lineage>
</organism>
<dbReference type="PROSITE" id="PS50188">
    <property type="entry name" value="B302_SPRY"/>
    <property type="match status" value="1"/>
</dbReference>
<dbReference type="PANTHER" id="PTHR10598:SF0">
    <property type="entry name" value="SET1_ASH2 HISTONE METHYLTRANSFERASE COMPLEX SUBUNIT ASH2"/>
    <property type="match status" value="1"/>
</dbReference>
<dbReference type="GO" id="GO:0000976">
    <property type="term" value="F:transcription cis-regulatory region binding"/>
    <property type="evidence" value="ECO:0007669"/>
    <property type="project" value="TreeGrafter"/>
</dbReference>
<comment type="subcellular location">
    <subcellularLocation>
        <location evidence="1">Nucleus</location>
    </subcellularLocation>
</comment>
<feature type="region of interest" description="Disordered" evidence="3">
    <location>
        <begin position="130"/>
        <end position="213"/>
    </location>
</feature>
<evidence type="ECO:0000313" key="6">
    <source>
        <dbReference type="Proteomes" id="UP000825935"/>
    </source>
</evidence>
<comment type="caution">
    <text evidence="5">The sequence shown here is derived from an EMBL/GenBank/DDBJ whole genome shotgun (WGS) entry which is preliminary data.</text>
</comment>
<evidence type="ECO:0000256" key="1">
    <source>
        <dbReference type="ARBA" id="ARBA00004123"/>
    </source>
</evidence>
<feature type="domain" description="B30.2/SPRY" evidence="4">
    <location>
        <begin position="226"/>
        <end position="442"/>
    </location>
</feature>
<dbReference type="CDD" id="cd12872">
    <property type="entry name" value="SPRY_Ash2"/>
    <property type="match status" value="1"/>
</dbReference>
<dbReference type="GO" id="GO:0048188">
    <property type="term" value="C:Set1C/COMPASS complex"/>
    <property type="evidence" value="ECO:0007669"/>
    <property type="project" value="InterPro"/>
</dbReference>
<feature type="compositionally biased region" description="Basic residues" evidence="3">
    <location>
        <begin position="195"/>
        <end position="204"/>
    </location>
</feature>
<dbReference type="InterPro" id="IPR043136">
    <property type="entry name" value="B30.2/SPRY_sf"/>
</dbReference>
<dbReference type="Gene3D" id="2.60.120.920">
    <property type="match status" value="1"/>
</dbReference>
<dbReference type="EMBL" id="CM035438">
    <property type="protein sequence ID" value="KAH7286200.1"/>
    <property type="molecule type" value="Genomic_DNA"/>
</dbReference>
<protein>
    <recommendedName>
        <fullName evidence="4">B30.2/SPRY domain-containing protein</fullName>
    </recommendedName>
</protein>
<dbReference type="InterPro" id="IPR037353">
    <property type="entry name" value="ASH2"/>
</dbReference>